<evidence type="ECO:0000313" key="2">
    <source>
        <dbReference type="Proteomes" id="UP000324222"/>
    </source>
</evidence>
<comment type="caution">
    <text evidence="1">The sequence shown here is derived from an EMBL/GenBank/DDBJ whole genome shotgun (WGS) entry which is preliminary data.</text>
</comment>
<organism evidence="1 2">
    <name type="scientific">Portunus trituberculatus</name>
    <name type="common">Swimming crab</name>
    <name type="synonym">Neptunus trituberculatus</name>
    <dbReference type="NCBI Taxonomy" id="210409"/>
    <lineage>
        <taxon>Eukaryota</taxon>
        <taxon>Metazoa</taxon>
        <taxon>Ecdysozoa</taxon>
        <taxon>Arthropoda</taxon>
        <taxon>Crustacea</taxon>
        <taxon>Multicrustacea</taxon>
        <taxon>Malacostraca</taxon>
        <taxon>Eumalacostraca</taxon>
        <taxon>Eucarida</taxon>
        <taxon>Decapoda</taxon>
        <taxon>Pleocyemata</taxon>
        <taxon>Brachyura</taxon>
        <taxon>Eubrachyura</taxon>
        <taxon>Portunoidea</taxon>
        <taxon>Portunidae</taxon>
        <taxon>Portuninae</taxon>
        <taxon>Portunus</taxon>
    </lineage>
</organism>
<dbReference type="AlphaFoldDB" id="A0A5B7CWD1"/>
<sequence length="63" mass="6702">MIMFFIDLRAVHITPLRTVTGKGREREHLVICGDVWVGQGVGGRKGVAGVGGGSALREELQLG</sequence>
<dbReference type="Proteomes" id="UP000324222">
    <property type="component" value="Unassembled WGS sequence"/>
</dbReference>
<dbReference type="EMBL" id="VSRR010000325">
    <property type="protein sequence ID" value="MPC14062.1"/>
    <property type="molecule type" value="Genomic_DNA"/>
</dbReference>
<reference evidence="1 2" key="1">
    <citation type="submission" date="2019-05" db="EMBL/GenBank/DDBJ databases">
        <title>Another draft genome of Portunus trituberculatus and its Hox gene families provides insights of decapod evolution.</title>
        <authorList>
            <person name="Jeong J.-H."/>
            <person name="Song I."/>
            <person name="Kim S."/>
            <person name="Choi T."/>
            <person name="Kim D."/>
            <person name="Ryu S."/>
            <person name="Kim W."/>
        </authorList>
    </citation>
    <scope>NUCLEOTIDE SEQUENCE [LARGE SCALE GENOMIC DNA]</scope>
    <source>
        <tissue evidence="1">Muscle</tissue>
    </source>
</reference>
<keyword evidence="2" id="KW-1185">Reference proteome</keyword>
<proteinExistence type="predicted"/>
<protein>
    <submittedName>
        <fullName evidence="1">Uncharacterized protein</fullName>
    </submittedName>
</protein>
<evidence type="ECO:0000313" key="1">
    <source>
        <dbReference type="EMBL" id="MPC14062.1"/>
    </source>
</evidence>
<gene>
    <name evidence="1" type="ORF">E2C01_006815</name>
</gene>
<accession>A0A5B7CWD1</accession>
<name>A0A5B7CWD1_PORTR</name>